<dbReference type="GO" id="GO:0046872">
    <property type="term" value="F:metal ion binding"/>
    <property type="evidence" value="ECO:0007669"/>
    <property type="project" value="UniProtKB-KW"/>
</dbReference>
<dbReference type="AlphaFoldDB" id="A0A318KRR5"/>
<dbReference type="Pfam" id="PF12724">
    <property type="entry name" value="Flavodoxin_5"/>
    <property type="match status" value="1"/>
</dbReference>
<dbReference type="InterPro" id="IPR017900">
    <property type="entry name" value="4Fe4S_Fe_S_CS"/>
</dbReference>
<gene>
    <name evidence="5" type="ORF">DES51_103136</name>
</gene>
<evidence type="ECO:0000313" key="5">
    <source>
        <dbReference type="EMBL" id="PXX80541.1"/>
    </source>
</evidence>
<dbReference type="EMBL" id="QJKH01000003">
    <property type="protein sequence ID" value="PXX80541.1"/>
    <property type="molecule type" value="Genomic_DNA"/>
</dbReference>
<dbReference type="NCBIfam" id="NF038196">
    <property type="entry name" value="ferrodoxin_EFR1"/>
    <property type="match status" value="1"/>
</dbReference>
<dbReference type="RefSeq" id="WP_022938347.1">
    <property type="nucleotide sequence ID" value="NZ_CABKRQ010000005.1"/>
</dbReference>
<protein>
    <submittedName>
        <fullName evidence="5">Flavodoxin-like protein</fullName>
    </submittedName>
</protein>
<organism evidence="5 6">
    <name type="scientific">Dielma fastidiosa</name>
    <dbReference type="NCBI Taxonomy" id="1034346"/>
    <lineage>
        <taxon>Bacteria</taxon>
        <taxon>Bacillati</taxon>
        <taxon>Bacillota</taxon>
        <taxon>Erysipelotrichia</taxon>
        <taxon>Erysipelotrichales</taxon>
        <taxon>Erysipelotrichaceae</taxon>
        <taxon>Dielma</taxon>
    </lineage>
</organism>
<keyword evidence="1" id="KW-0479">Metal-binding</keyword>
<reference evidence="5 6" key="1">
    <citation type="submission" date="2018-05" db="EMBL/GenBank/DDBJ databases">
        <title>Genomic Encyclopedia of Type Strains, Phase IV (KMG-IV): sequencing the most valuable type-strain genomes for metagenomic binning, comparative biology and taxonomic classification.</title>
        <authorList>
            <person name="Goeker M."/>
        </authorList>
    </citation>
    <scope>NUCLEOTIDE SEQUENCE [LARGE SCALE GENOMIC DNA]</scope>
    <source>
        <strain evidence="5 6">JC118</strain>
    </source>
</reference>
<accession>A0A318KRR5</accession>
<dbReference type="InterPro" id="IPR047964">
    <property type="entry name" value="EFR1-like"/>
</dbReference>
<evidence type="ECO:0000259" key="4">
    <source>
        <dbReference type="PROSITE" id="PS51379"/>
    </source>
</evidence>
<dbReference type="InterPro" id="IPR026816">
    <property type="entry name" value="Flavodoxin_dom"/>
</dbReference>
<sequence>MILYFSGTGNSEYAAQQIAAKTDDECLNLFTKIRSQDTRELTSQKPWVIVAPTYAWRIPRIVEEYLHKTKLNGSKKVYFVLTCGGAIGNAEANLKRLCADQGYQFQGCAEVIMPENYIALYSAPNQQEALKIIEAADALLARIAEWIKNGSSIPAQPISFKGKVCSQIINPLFYSLMVKADKFYAKADCVSCGQCVNVCLLNNIRLVNGKPQWGKDCTHCMACICRCPVEAIEYGKHTEGLNRYTCPKKLMDQ</sequence>
<evidence type="ECO:0000313" key="6">
    <source>
        <dbReference type="Proteomes" id="UP000247612"/>
    </source>
</evidence>
<comment type="caution">
    <text evidence="5">The sequence shown here is derived from an EMBL/GenBank/DDBJ whole genome shotgun (WGS) entry which is preliminary data.</text>
</comment>
<evidence type="ECO:0000256" key="2">
    <source>
        <dbReference type="ARBA" id="ARBA00023004"/>
    </source>
</evidence>
<dbReference type="OrthoDB" id="9813995at2"/>
<feature type="domain" description="4Fe-4S ferredoxin-type" evidence="4">
    <location>
        <begin position="209"/>
        <end position="237"/>
    </location>
</feature>
<dbReference type="SUPFAM" id="SSF54862">
    <property type="entry name" value="4Fe-4S ferredoxins"/>
    <property type="match status" value="1"/>
</dbReference>
<dbReference type="STRING" id="1034346.GCA_000313565_02042"/>
<evidence type="ECO:0000256" key="3">
    <source>
        <dbReference type="ARBA" id="ARBA00023014"/>
    </source>
</evidence>
<dbReference type="Gene3D" id="3.40.50.360">
    <property type="match status" value="1"/>
</dbReference>
<dbReference type="PROSITE" id="PS00198">
    <property type="entry name" value="4FE4S_FER_1"/>
    <property type="match status" value="1"/>
</dbReference>
<proteinExistence type="predicted"/>
<dbReference type="Gene3D" id="3.30.70.20">
    <property type="match status" value="1"/>
</dbReference>
<dbReference type="SUPFAM" id="SSF52218">
    <property type="entry name" value="Flavoproteins"/>
    <property type="match status" value="1"/>
</dbReference>
<name>A0A318KRR5_9FIRM</name>
<dbReference type="Proteomes" id="UP000247612">
    <property type="component" value="Unassembled WGS sequence"/>
</dbReference>
<keyword evidence="2" id="KW-0408">Iron</keyword>
<dbReference type="PROSITE" id="PS51379">
    <property type="entry name" value="4FE4S_FER_2"/>
    <property type="match status" value="1"/>
</dbReference>
<keyword evidence="3" id="KW-0411">Iron-sulfur</keyword>
<evidence type="ECO:0000256" key="1">
    <source>
        <dbReference type="ARBA" id="ARBA00022723"/>
    </source>
</evidence>
<dbReference type="GO" id="GO:0051536">
    <property type="term" value="F:iron-sulfur cluster binding"/>
    <property type="evidence" value="ECO:0007669"/>
    <property type="project" value="UniProtKB-KW"/>
</dbReference>
<dbReference type="InterPro" id="IPR029039">
    <property type="entry name" value="Flavoprotein-like_sf"/>
</dbReference>
<dbReference type="InterPro" id="IPR017896">
    <property type="entry name" value="4Fe4S_Fe-S-bd"/>
</dbReference>
<keyword evidence="6" id="KW-1185">Reference proteome</keyword>